<dbReference type="Pfam" id="PF00022">
    <property type="entry name" value="Actin"/>
    <property type="match status" value="1"/>
</dbReference>
<dbReference type="SUPFAM" id="SSF53067">
    <property type="entry name" value="Actin-like ATPase domain"/>
    <property type="match status" value="2"/>
</dbReference>
<reference evidence="1 2" key="1">
    <citation type="submission" date="2023-05" db="EMBL/GenBank/DDBJ databases">
        <title>B98-5 Cell Line De Novo Hybrid Assembly: An Optical Mapping Approach.</title>
        <authorList>
            <person name="Kananen K."/>
            <person name="Auerbach J.A."/>
            <person name="Kautto E."/>
            <person name="Blachly J.S."/>
        </authorList>
    </citation>
    <scope>NUCLEOTIDE SEQUENCE [LARGE SCALE GENOMIC DNA]</scope>
    <source>
        <strain evidence="1">B95-8</strain>
        <tissue evidence="1">Cell line</tissue>
    </source>
</reference>
<keyword evidence="2" id="KW-1185">Reference proteome</keyword>
<sequence>MEKIWQHTFYNKLQLAPEEHPMLVTEASLNSTTNHEKITQIMFETFNTPAMHMAIHAMLSLYGSRHTTGIVMDSSNGVTHTVPIYEGYTLPHNILHLALALAGWDLTDYLTKILTKQLQLHHHS</sequence>
<dbReference type="PRINTS" id="PR00190">
    <property type="entry name" value="ACTIN"/>
</dbReference>
<proteinExistence type="predicted"/>
<protein>
    <submittedName>
        <fullName evidence="1">Actin-85C</fullName>
    </submittedName>
</protein>
<evidence type="ECO:0000313" key="2">
    <source>
        <dbReference type="Proteomes" id="UP001266305"/>
    </source>
</evidence>
<organism evidence="1 2">
    <name type="scientific">Saguinus oedipus</name>
    <name type="common">Cotton-top tamarin</name>
    <name type="synonym">Oedipomidas oedipus</name>
    <dbReference type="NCBI Taxonomy" id="9490"/>
    <lineage>
        <taxon>Eukaryota</taxon>
        <taxon>Metazoa</taxon>
        <taxon>Chordata</taxon>
        <taxon>Craniata</taxon>
        <taxon>Vertebrata</taxon>
        <taxon>Euteleostomi</taxon>
        <taxon>Mammalia</taxon>
        <taxon>Eutheria</taxon>
        <taxon>Euarchontoglires</taxon>
        <taxon>Primates</taxon>
        <taxon>Haplorrhini</taxon>
        <taxon>Platyrrhini</taxon>
        <taxon>Cebidae</taxon>
        <taxon>Callitrichinae</taxon>
        <taxon>Saguinus</taxon>
    </lineage>
</organism>
<name>A0ABQ9W930_SAGOE</name>
<evidence type="ECO:0000313" key="1">
    <source>
        <dbReference type="EMBL" id="KAK2118138.1"/>
    </source>
</evidence>
<comment type="caution">
    <text evidence="1">The sequence shown here is derived from an EMBL/GenBank/DDBJ whole genome shotgun (WGS) entry which is preliminary data.</text>
</comment>
<dbReference type="Gene3D" id="3.30.420.40">
    <property type="match status" value="2"/>
</dbReference>
<gene>
    <name evidence="1" type="primary">AC85C_1</name>
    <name evidence="1" type="ORF">P7K49_005025</name>
</gene>
<dbReference type="InterPro" id="IPR043129">
    <property type="entry name" value="ATPase_NBD"/>
</dbReference>
<dbReference type="InterPro" id="IPR004000">
    <property type="entry name" value="Actin"/>
</dbReference>
<dbReference type="EMBL" id="JASSZA010000002">
    <property type="protein sequence ID" value="KAK2118138.1"/>
    <property type="molecule type" value="Genomic_DNA"/>
</dbReference>
<dbReference type="Proteomes" id="UP001266305">
    <property type="component" value="Unassembled WGS sequence"/>
</dbReference>
<dbReference type="PANTHER" id="PTHR11937">
    <property type="entry name" value="ACTIN"/>
    <property type="match status" value="1"/>
</dbReference>
<accession>A0ABQ9W930</accession>